<organism evidence="2 3">
    <name type="scientific">Oxalicibacterium flavum</name>
    <dbReference type="NCBI Taxonomy" id="179467"/>
    <lineage>
        <taxon>Bacteria</taxon>
        <taxon>Pseudomonadati</taxon>
        <taxon>Pseudomonadota</taxon>
        <taxon>Betaproteobacteria</taxon>
        <taxon>Burkholderiales</taxon>
        <taxon>Oxalobacteraceae</taxon>
        <taxon>Oxalicibacterium</taxon>
    </lineage>
</organism>
<dbReference type="Proteomes" id="UP000620266">
    <property type="component" value="Unassembled WGS sequence"/>
</dbReference>
<dbReference type="EMBL" id="BMCG01000003">
    <property type="protein sequence ID" value="GGC05820.1"/>
    <property type="molecule type" value="Genomic_DNA"/>
</dbReference>
<reference evidence="2" key="2">
    <citation type="submission" date="2020-09" db="EMBL/GenBank/DDBJ databases">
        <authorList>
            <person name="Sun Q."/>
            <person name="Sedlacek I."/>
        </authorList>
    </citation>
    <scope>NUCLEOTIDE SEQUENCE</scope>
    <source>
        <strain evidence="2">CCM 7086</strain>
    </source>
</reference>
<comment type="caution">
    <text evidence="2">The sequence shown here is derived from an EMBL/GenBank/DDBJ whole genome shotgun (WGS) entry which is preliminary data.</text>
</comment>
<evidence type="ECO:0000313" key="3">
    <source>
        <dbReference type="Proteomes" id="UP000620266"/>
    </source>
</evidence>
<sequence length="78" mass="8141">MKVFHGSAILLCLLLSLGLASPSDASAAVTVTDVSGRVAAVPVKVERIVLGFGVFPPLSQWKARSRDGTYWISGAAAR</sequence>
<name>A0A8J2XXU2_9BURK</name>
<keyword evidence="3" id="KW-1185">Reference proteome</keyword>
<evidence type="ECO:0000313" key="2">
    <source>
        <dbReference type="EMBL" id="GGC05820.1"/>
    </source>
</evidence>
<dbReference type="RefSeq" id="WP_188395489.1">
    <property type="nucleotide sequence ID" value="NZ_BMCG01000003.1"/>
</dbReference>
<protein>
    <submittedName>
        <fullName evidence="2">Uncharacterized protein</fullName>
    </submittedName>
</protein>
<dbReference type="AlphaFoldDB" id="A0A8J2XXU2"/>
<feature type="chain" id="PRO_5035202948" evidence="1">
    <location>
        <begin position="28"/>
        <end position="78"/>
    </location>
</feature>
<reference evidence="2" key="1">
    <citation type="journal article" date="2014" name="Int. J. Syst. Evol. Microbiol.">
        <title>Complete genome sequence of Corynebacterium casei LMG S-19264T (=DSM 44701T), isolated from a smear-ripened cheese.</title>
        <authorList>
            <consortium name="US DOE Joint Genome Institute (JGI-PGF)"/>
            <person name="Walter F."/>
            <person name="Albersmeier A."/>
            <person name="Kalinowski J."/>
            <person name="Ruckert C."/>
        </authorList>
    </citation>
    <scope>NUCLEOTIDE SEQUENCE</scope>
    <source>
        <strain evidence="2">CCM 7086</strain>
    </source>
</reference>
<gene>
    <name evidence="2" type="ORF">GCM10007205_13660</name>
</gene>
<accession>A0A8J2XXU2</accession>
<proteinExistence type="predicted"/>
<keyword evidence="1" id="KW-0732">Signal</keyword>
<feature type="signal peptide" evidence="1">
    <location>
        <begin position="1"/>
        <end position="27"/>
    </location>
</feature>
<evidence type="ECO:0000256" key="1">
    <source>
        <dbReference type="SAM" id="SignalP"/>
    </source>
</evidence>